<dbReference type="RefSeq" id="WP_056963259.1">
    <property type="nucleotide sequence ID" value="NZ_AZEU01000115.1"/>
</dbReference>
<keyword evidence="2" id="KW-0238">DNA-binding</keyword>
<dbReference type="SUPFAM" id="SSF64288">
    <property type="entry name" value="Chorismate lyase-like"/>
    <property type="match status" value="1"/>
</dbReference>
<dbReference type="PROSITE" id="PS50949">
    <property type="entry name" value="HTH_GNTR"/>
    <property type="match status" value="1"/>
</dbReference>
<dbReference type="Gene3D" id="1.10.10.10">
    <property type="entry name" value="Winged helix-like DNA-binding domain superfamily/Winged helix DNA-binding domain"/>
    <property type="match status" value="1"/>
</dbReference>
<dbReference type="InterPro" id="IPR011663">
    <property type="entry name" value="UTRA"/>
</dbReference>
<dbReference type="SMART" id="SM00866">
    <property type="entry name" value="UTRA"/>
    <property type="match status" value="1"/>
</dbReference>
<proteinExistence type="predicted"/>
<gene>
    <name evidence="5" type="ORF">FD01_GL000551</name>
</gene>
<feature type="domain" description="HTH gntR-type" evidence="4">
    <location>
        <begin position="3"/>
        <end position="71"/>
    </location>
</feature>
<dbReference type="Proteomes" id="UP000051790">
    <property type="component" value="Unassembled WGS sequence"/>
</dbReference>
<protein>
    <submittedName>
        <fullName evidence="5">Transcriptional regulator, gntr family</fullName>
    </submittedName>
</protein>
<dbReference type="CDD" id="cd07377">
    <property type="entry name" value="WHTH_GntR"/>
    <property type="match status" value="1"/>
</dbReference>
<name>A0A0R1QN44_9LACO</name>
<evidence type="ECO:0000256" key="1">
    <source>
        <dbReference type="ARBA" id="ARBA00023015"/>
    </source>
</evidence>
<dbReference type="PANTHER" id="PTHR44846">
    <property type="entry name" value="MANNOSYL-D-GLYCERATE TRANSPORT/METABOLISM SYSTEM REPRESSOR MNGR-RELATED"/>
    <property type="match status" value="1"/>
</dbReference>
<dbReference type="Gene3D" id="3.40.1410.10">
    <property type="entry name" value="Chorismate lyase-like"/>
    <property type="match status" value="1"/>
</dbReference>
<dbReference type="InterPro" id="IPR028978">
    <property type="entry name" value="Chorismate_lyase_/UTRA_dom_sf"/>
</dbReference>
<dbReference type="PATRIC" id="fig|1423769.4.peg.585"/>
<dbReference type="Pfam" id="PF07702">
    <property type="entry name" value="UTRA"/>
    <property type="match status" value="1"/>
</dbReference>
<keyword evidence="3" id="KW-0804">Transcription</keyword>
<dbReference type="InterPro" id="IPR036390">
    <property type="entry name" value="WH_DNA-bd_sf"/>
</dbReference>
<dbReference type="PRINTS" id="PR00035">
    <property type="entry name" value="HTHGNTR"/>
</dbReference>
<evidence type="ECO:0000256" key="3">
    <source>
        <dbReference type="ARBA" id="ARBA00023163"/>
    </source>
</evidence>
<dbReference type="SMART" id="SM00345">
    <property type="entry name" value="HTH_GNTR"/>
    <property type="match status" value="1"/>
</dbReference>
<dbReference type="PANTHER" id="PTHR44846:SF5">
    <property type="entry name" value="HTH-TYPE TRANSCRIPTIONAL REGULATOR GMUR"/>
    <property type="match status" value="1"/>
</dbReference>
<dbReference type="GO" id="GO:0003700">
    <property type="term" value="F:DNA-binding transcription factor activity"/>
    <property type="evidence" value="ECO:0007669"/>
    <property type="project" value="InterPro"/>
</dbReference>
<evidence type="ECO:0000313" key="6">
    <source>
        <dbReference type="Proteomes" id="UP000051790"/>
    </source>
</evidence>
<sequence>MTLPQYKAVAAALIQRINTKQYPPHTKLPDQVTLAQEFGVSRITIREACDELEQKGLIWKKSGSGTFVLNTAMFNQHVRPNSWFAGVTTTNPRADVSTQLLNFSVGLPTPKIQTKLQLTPDEPIYIVDRLRKLKGIPHSLEHNIIPIKLAQDLTREICEQSLYDYFRDDLNVQLSGANRKITAELANAQDILYLNVAPGDPILSVEQVTWITTGDRLIYANLRNLPSSGGYVTMATFTNH</sequence>
<dbReference type="SUPFAM" id="SSF46785">
    <property type="entry name" value="Winged helix' DNA-binding domain"/>
    <property type="match status" value="1"/>
</dbReference>
<evidence type="ECO:0000313" key="5">
    <source>
        <dbReference type="EMBL" id="KRL45964.1"/>
    </source>
</evidence>
<reference evidence="5 6" key="1">
    <citation type="journal article" date="2015" name="Genome Announc.">
        <title>Expanding the biotechnology potential of lactobacilli through comparative genomics of 213 strains and associated genera.</title>
        <authorList>
            <person name="Sun Z."/>
            <person name="Harris H.M."/>
            <person name="McCann A."/>
            <person name="Guo C."/>
            <person name="Argimon S."/>
            <person name="Zhang W."/>
            <person name="Yang X."/>
            <person name="Jeffery I.B."/>
            <person name="Cooney J.C."/>
            <person name="Kagawa T.F."/>
            <person name="Liu W."/>
            <person name="Song Y."/>
            <person name="Salvetti E."/>
            <person name="Wrobel A."/>
            <person name="Rasinkangas P."/>
            <person name="Parkhill J."/>
            <person name="Rea M.C."/>
            <person name="O'Sullivan O."/>
            <person name="Ritari J."/>
            <person name="Douillard F.P."/>
            <person name="Paul Ross R."/>
            <person name="Yang R."/>
            <person name="Briner A.E."/>
            <person name="Felis G.E."/>
            <person name="de Vos W.M."/>
            <person name="Barrangou R."/>
            <person name="Klaenhammer T.R."/>
            <person name="Caufield P.W."/>
            <person name="Cui Y."/>
            <person name="Zhang H."/>
            <person name="O'Toole P.W."/>
        </authorList>
    </citation>
    <scope>NUCLEOTIDE SEQUENCE [LARGE SCALE GENOMIC DNA]</scope>
    <source>
        <strain evidence="5 6">DSM 13343</strain>
    </source>
</reference>
<dbReference type="EMBL" id="AZEU01000115">
    <property type="protein sequence ID" value="KRL45964.1"/>
    <property type="molecule type" value="Genomic_DNA"/>
</dbReference>
<dbReference type="AlphaFoldDB" id="A0A0R1QN44"/>
<comment type="caution">
    <text evidence="5">The sequence shown here is derived from an EMBL/GenBank/DDBJ whole genome shotgun (WGS) entry which is preliminary data.</text>
</comment>
<evidence type="ECO:0000256" key="2">
    <source>
        <dbReference type="ARBA" id="ARBA00023125"/>
    </source>
</evidence>
<dbReference type="OrthoDB" id="2141316at2"/>
<dbReference type="Pfam" id="PF00392">
    <property type="entry name" value="GntR"/>
    <property type="match status" value="1"/>
</dbReference>
<evidence type="ECO:0000259" key="4">
    <source>
        <dbReference type="PROSITE" id="PS50949"/>
    </source>
</evidence>
<dbReference type="InterPro" id="IPR000524">
    <property type="entry name" value="Tscrpt_reg_HTH_GntR"/>
</dbReference>
<dbReference type="GO" id="GO:0045892">
    <property type="term" value="P:negative regulation of DNA-templated transcription"/>
    <property type="evidence" value="ECO:0007669"/>
    <property type="project" value="TreeGrafter"/>
</dbReference>
<dbReference type="GO" id="GO:0003677">
    <property type="term" value="F:DNA binding"/>
    <property type="evidence" value="ECO:0007669"/>
    <property type="project" value="UniProtKB-KW"/>
</dbReference>
<dbReference type="InterPro" id="IPR050679">
    <property type="entry name" value="Bact_HTH_transcr_reg"/>
</dbReference>
<organism evidence="5 6">
    <name type="scientific">Lacticaseibacillus manihotivorans DSM 13343 = JCM 12514</name>
    <dbReference type="NCBI Taxonomy" id="1423769"/>
    <lineage>
        <taxon>Bacteria</taxon>
        <taxon>Bacillati</taxon>
        <taxon>Bacillota</taxon>
        <taxon>Bacilli</taxon>
        <taxon>Lactobacillales</taxon>
        <taxon>Lactobacillaceae</taxon>
        <taxon>Lacticaseibacillus</taxon>
    </lineage>
</organism>
<keyword evidence="6" id="KW-1185">Reference proteome</keyword>
<accession>A0A0R1QN44</accession>
<keyword evidence="1" id="KW-0805">Transcription regulation</keyword>
<dbReference type="InterPro" id="IPR036388">
    <property type="entry name" value="WH-like_DNA-bd_sf"/>
</dbReference>